<dbReference type="GO" id="GO:0004222">
    <property type="term" value="F:metalloendopeptidase activity"/>
    <property type="evidence" value="ECO:0000318"/>
    <property type="project" value="GO_Central"/>
</dbReference>
<dbReference type="Gene3D" id="3.40.390.10">
    <property type="entry name" value="Collagenase (Catalytic Domain)"/>
    <property type="match status" value="1"/>
</dbReference>
<reference evidence="14" key="1">
    <citation type="submission" date="2025-08" db="UniProtKB">
        <authorList>
            <consortium name="Ensembl"/>
        </authorList>
    </citation>
    <scope>IDENTIFICATION</scope>
    <source>
        <strain evidence="14">Glennie</strain>
    </source>
</reference>
<evidence type="ECO:0000256" key="3">
    <source>
        <dbReference type="ARBA" id="ARBA00022989"/>
    </source>
</evidence>
<keyword evidence="2 10" id="KW-0812">Transmembrane</keyword>
<sequence length="801" mass="87917">MVGCPSLPLPSSSSPSPTLFHPLPTGLSSSAPLPNFPAFSCPRAPNGRQRAHARSRPEPGPLGGGGACRSRAGPAPGPAPLRPLAAAPRRGERAGPGAMGAAGTALLLLGLGGLLAAPDDWGFSSSEVVIPRRLTPRGGEAEEPGRLSYLLPLEGRRHVLHLRPKKLLLPRRLPVFTFTARGELLEEQPYVPHGCYYRGAVEGAPGSLATFSTCSRGLWGMLRLHGRLYQVEPLPASATFEHRVSWLDEKAPGNLTCGFTDEEITRQAAQFRPSASFRRVDWHDSYIHPKYVELAVAVDNGRYRFRKNNISAVIQDAIFLVNFADSHFQGLKARVFLKALEIWTDRDKVNTKHSKIFQVLAEFSIYQHDNIYPRVQQDFTHLFVSKTFPDAMGKAFVGTMCNPRLGASISSLPGKSMFDPALWFTHELGHACGMKHDEEYCTCKGSTCVMGAGGIFLGGFSNCSFIEYFYFTNFFATCLNNIPGQLFAIETCGNKVVENGEECDCGSERECKKDACCLSNCTLSPGTVCASGLCCKRCQFVPAKKVCRPRQSECDLDEFCNGTSNLCPEDVYKQDGTPCSDGTVCYHGNCHSHLRQCRALFGKGAKNAPLLCYKEVNEYVDRFGNCGLKENIYRECLARDMLCGRVQCVNVKTIPSMPDHTSVIQTHVEANNTMCWGTDYHAAMKSLKITDIGDVKDGTFCGTDLICINRTCLNVSLLNYDCEPQKCNQRGVCNSKRNCHCDYGWAPPFCETPGDGGSVDSGPSGKPVVAKTFRVWSIFILRFIFLVATLILIPFMRVSFS</sequence>
<evidence type="ECO:0000256" key="9">
    <source>
        <dbReference type="SAM" id="MobiDB-lite"/>
    </source>
</evidence>
<feature type="domain" description="Disintegrin" evidence="12">
    <location>
        <begin position="489"/>
        <end position="575"/>
    </location>
</feature>
<dbReference type="FunCoup" id="A0A6I8NJW9">
    <property type="interactions" value="25"/>
</dbReference>
<dbReference type="CDD" id="cd04269">
    <property type="entry name" value="ZnMc_adamalysin_II_like"/>
    <property type="match status" value="1"/>
</dbReference>
<keyword evidence="8" id="KW-0862">Zinc</keyword>
<keyword evidence="15" id="KW-1185">Reference proteome</keyword>
<feature type="binding site" evidence="8">
    <location>
        <position position="436"/>
    </location>
    <ligand>
        <name>Zn(2+)</name>
        <dbReference type="ChEBI" id="CHEBI:29105"/>
        <note>catalytic</note>
    </ligand>
</feature>
<reference evidence="14" key="2">
    <citation type="submission" date="2025-09" db="UniProtKB">
        <authorList>
            <consortium name="Ensembl"/>
        </authorList>
    </citation>
    <scope>IDENTIFICATION</scope>
    <source>
        <strain evidence="14">Glennie</strain>
    </source>
</reference>
<evidence type="ECO:0000259" key="13">
    <source>
        <dbReference type="PROSITE" id="PS50215"/>
    </source>
</evidence>
<feature type="region of interest" description="Disordered" evidence="9">
    <location>
        <begin position="1"/>
        <end position="97"/>
    </location>
</feature>
<gene>
    <name evidence="14" type="primary">LOC100086774</name>
</gene>
<proteinExistence type="predicted"/>
<dbReference type="InterPro" id="IPR034027">
    <property type="entry name" value="Reprolysin_adamalysin"/>
</dbReference>
<keyword evidence="4 10" id="KW-0472">Membrane</keyword>
<dbReference type="InterPro" id="IPR001762">
    <property type="entry name" value="Disintegrin_dom"/>
</dbReference>
<dbReference type="InterPro" id="IPR001590">
    <property type="entry name" value="Peptidase_M12B"/>
</dbReference>
<dbReference type="InterPro" id="IPR000742">
    <property type="entry name" value="EGF"/>
</dbReference>
<evidence type="ECO:0000256" key="4">
    <source>
        <dbReference type="ARBA" id="ARBA00023136"/>
    </source>
</evidence>
<dbReference type="GO" id="GO:0005886">
    <property type="term" value="C:plasma membrane"/>
    <property type="evidence" value="ECO:0000318"/>
    <property type="project" value="GO_Central"/>
</dbReference>
<comment type="caution">
    <text evidence="7">Lacks conserved residue(s) required for the propagation of feature annotation.</text>
</comment>
<dbReference type="GO" id="GO:0006508">
    <property type="term" value="P:proteolysis"/>
    <property type="evidence" value="ECO:0000318"/>
    <property type="project" value="GO_Central"/>
</dbReference>
<evidence type="ECO:0008006" key="16">
    <source>
        <dbReference type="Google" id="ProtNLM"/>
    </source>
</evidence>
<dbReference type="PROSITE" id="PS00427">
    <property type="entry name" value="DISINTEGRIN_1"/>
    <property type="match status" value="1"/>
</dbReference>
<name>A0A6I8NJW9_ORNAN</name>
<dbReference type="GeneTree" id="ENSGT00940000162954"/>
<evidence type="ECO:0000256" key="6">
    <source>
        <dbReference type="PROSITE-ProRule" id="PRU00068"/>
    </source>
</evidence>
<evidence type="ECO:0000259" key="11">
    <source>
        <dbReference type="PROSITE" id="PS50026"/>
    </source>
</evidence>
<dbReference type="GO" id="GO:0008584">
    <property type="term" value="P:male gonad development"/>
    <property type="evidence" value="ECO:0000318"/>
    <property type="project" value="GO_Central"/>
</dbReference>
<dbReference type="PANTHER" id="PTHR11905">
    <property type="entry name" value="ADAM A DISINTEGRIN AND METALLOPROTEASE DOMAIN"/>
    <property type="match status" value="1"/>
</dbReference>
<evidence type="ECO:0000313" key="15">
    <source>
        <dbReference type="Proteomes" id="UP000002279"/>
    </source>
</evidence>
<dbReference type="GO" id="GO:0009897">
    <property type="term" value="C:external side of plasma membrane"/>
    <property type="evidence" value="ECO:0000318"/>
    <property type="project" value="GO_Central"/>
</dbReference>
<feature type="binding site" evidence="8">
    <location>
        <position position="426"/>
    </location>
    <ligand>
        <name>Zn(2+)</name>
        <dbReference type="ChEBI" id="CHEBI:29105"/>
        <note>catalytic</note>
    </ligand>
</feature>
<dbReference type="Pfam" id="PF00200">
    <property type="entry name" value="Disintegrin"/>
    <property type="match status" value="1"/>
</dbReference>
<dbReference type="Gene3D" id="4.10.70.10">
    <property type="entry name" value="Disintegrin domain"/>
    <property type="match status" value="1"/>
</dbReference>
<dbReference type="PROSITE" id="PS50214">
    <property type="entry name" value="DISINTEGRIN_2"/>
    <property type="match status" value="1"/>
</dbReference>
<evidence type="ECO:0000256" key="5">
    <source>
        <dbReference type="ARBA" id="ARBA00023157"/>
    </source>
</evidence>
<dbReference type="InterPro" id="IPR018358">
    <property type="entry name" value="Disintegrin_CS"/>
</dbReference>
<dbReference type="Pfam" id="PF08516">
    <property type="entry name" value="ADAM_CR"/>
    <property type="match status" value="1"/>
</dbReference>
<feature type="binding site" evidence="8">
    <location>
        <position position="430"/>
    </location>
    <ligand>
        <name>Zn(2+)</name>
        <dbReference type="ChEBI" id="CHEBI:29105"/>
        <note>catalytic</note>
    </ligand>
</feature>
<evidence type="ECO:0000256" key="8">
    <source>
        <dbReference type="PROSITE-ProRule" id="PRU00276"/>
    </source>
</evidence>
<feature type="disulfide bond" evidence="8">
    <location>
        <begin position="443"/>
        <end position="448"/>
    </location>
</feature>
<dbReference type="PROSITE" id="PS01186">
    <property type="entry name" value="EGF_2"/>
    <property type="match status" value="1"/>
</dbReference>
<keyword evidence="8" id="KW-0479">Metal-binding</keyword>
<protein>
    <recommendedName>
        <fullName evidence="16">ADAM metallopeptidase domain 30</fullName>
    </recommendedName>
</protein>
<dbReference type="PANTHER" id="PTHR11905:SF148">
    <property type="entry name" value="DISINTEGRIN AND METALLOPROTEINASE DOMAIN-CONTAINING PROTEIN 30"/>
    <property type="match status" value="1"/>
</dbReference>
<dbReference type="InterPro" id="IPR024079">
    <property type="entry name" value="MetalloPept_cat_dom_sf"/>
</dbReference>
<dbReference type="OMA" id="ICGRLQC"/>
<feature type="compositionally biased region" description="Low complexity" evidence="9">
    <location>
        <begin position="1"/>
        <end position="24"/>
    </location>
</feature>
<comment type="subcellular location">
    <subcellularLocation>
        <location evidence="1">Membrane</location>
        <topology evidence="1">Single-pass type I membrane protein</topology>
    </subcellularLocation>
</comment>
<dbReference type="AlphaFoldDB" id="A0A6I8NJW9"/>
<dbReference type="Bgee" id="ENSOANG00000046985">
    <property type="expression patterns" value="Expressed in testis and 2 other cell types or tissues"/>
</dbReference>
<dbReference type="SMART" id="SM00608">
    <property type="entry name" value="ACR"/>
    <property type="match status" value="1"/>
</dbReference>
<dbReference type="Proteomes" id="UP000002279">
    <property type="component" value="Unplaced"/>
</dbReference>
<dbReference type="InterPro" id="IPR006586">
    <property type="entry name" value="ADAM_Cys-rich"/>
</dbReference>
<feature type="transmembrane region" description="Helical" evidence="10">
    <location>
        <begin position="773"/>
        <end position="795"/>
    </location>
</feature>
<dbReference type="SMART" id="SM00050">
    <property type="entry name" value="DISIN"/>
    <property type="match status" value="1"/>
</dbReference>
<dbReference type="PROSITE" id="PS50215">
    <property type="entry name" value="ADAM_MEPRO"/>
    <property type="match status" value="1"/>
</dbReference>
<keyword evidence="7" id="KW-0245">EGF-like domain</keyword>
<evidence type="ECO:0000259" key="12">
    <source>
        <dbReference type="PROSITE" id="PS50214"/>
    </source>
</evidence>
<dbReference type="InterPro" id="IPR036436">
    <property type="entry name" value="Disintegrin_dom_sf"/>
</dbReference>
<evidence type="ECO:0000256" key="7">
    <source>
        <dbReference type="PROSITE-ProRule" id="PRU00076"/>
    </source>
</evidence>
<evidence type="ECO:0000256" key="2">
    <source>
        <dbReference type="ARBA" id="ARBA00022692"/>
    </source>
</evidence>
<feature type="disulfide bond" evidence="7">
    <location>
        <begin position="741"/>
        <end position="750"/>
    </location>
</feature>
<keyword evidence="5 7" id="KW-1015">Disulfide bond</keyword>
<dbReference type="GO" id="GO:1990913">
    <property type="term" value="C:sperm head plasma membrane"/>
    <property type="evidence" value="ECO:0000318"/>
    <property type="project" value="GO_Central"/>
</dbReference>
<dbReference type="InterPro" id="IPR002870">
    <property type="entry name" value="Peptidase_M12B_N"/>
</dbReference>
<evidence type="ECO:0000256" key="1">
    <source>
        <dbReference type="ARBA" id="ARBA00004479"/>
    </source>
</evidence>
<dbReference type="SUPFAM" id="SSF57552">
    <property type="entry name" value="Blood coagulation inhibitor (disintegrin)"/>
    <property type="match status" value="1"/>
</dbReference>
<dbReference type="Ensembl" id="ENSOANT00000056622.1">
    <property type="protein sequence ID" value="ENSOANP00000041024.1"/>
    <property type="gene ID" value="ENSOANG00000046985.1"/>
</dbReference>
<dbReference type="GO" id="GO:0046872">
    <property type="term" value="F:metal ion binding"/>
    <property type="evidence" value="ECO:0007669"/>
    <property type="project" value="UniProtKB-KW"/>
</dbReference>
<accession>A0A6I8NJW9</accession>
<feature type="domain" description="Peptidase M12B" evidence="13">
    <location>
        <begin position="290"/>
        <end position="483"/>
    </location>
</feature>
<dbReference type="InParanoid" id="A0A6I8NJW9"/>
<dbReference type="PRINTS" id="PR00289">
    <property type="entry name" value="DISINTEGRIN"/>
</dbReference>
<keyword evidence="3 10" id="KW-1133">Transmembrane helix</keyword>
<dbReference type="PROSITE" id="PS50026">
    <property type="entry name" value="EGF_3"/>
    <property type="match status" value="1"/>
</dbReference>
<dbReference type="SUPFAM" id="SSF55486">
    <property type="entry name" value="Metalloproteases ('zincins'), catalytic domain"/>
    <property type="match status" value="1"/>
</dbReference>
<dbReference type="FunFam" id="4.10.70.10:FF:000001">
    <property type="entry name" value="Disintegrin and metalloproteinase domain-containing protein 22"/>
    <property type="match status" value="1"/>
</dbReference>
<feature type="active site" evidence="8">
    <location>
        <position position="427"/>
    </location>
</feature>
<dbReference type="Pfam" id="PF01562">
    <property type="entry name" value="Pep_M12B_propep"/>
    <property type="match status" value="1"/>
</dbReference>
<feature type="disulfide bond" evidence="6">
    <location>
        <begin position="547"/>
        <end position="567"/>
    </location>
</feature>
<feature type="domain" description="EGF-like" evidence="11">
    <location>
        <begin position="718"/>
        <end position="751"/>
    </location>
</feature>
<organism evidence="14 15">
    <name type="scientific">Ornithorhynchus anatinus</name>
    <name type="common">Duckbill platypus</name>
    <dbReference type="NCBI Taxonomy" id="9258"/>
    <lineage>
        <taxon>Eukaryota</taxon>
        <taxon>Metazoa</taxon>
        <taxon>Chordata</taxon>
        <taxon>Craniata</taxon>
        <taxon>Vertebrata</taxon>
        <taxon>Euteleostomi</taxon>
        <taxon>Mammalia</taxon>
        <taxon>Monotremata</taxon>
        <taxon>Ornithorhynchidae</taxon>
        <taxon>Ornithorhynchus</taxon>
    </lineage>
</organism>
<evidence type="ECO:0000256" key="10">
    <source>
        <dbReference type="SAM" id="Phobius"/>
    </source>
</evidence>
<dbReference type="Pfam" id="PF01421">
    <property type="entry name" value="Reprolysin"/>
    <property type="match status" value="1"/>
</dbReference>
<evidence type="ECO:0000313" key="14">
    <source>
        <dbReference type="Ensembl" id="ENSOANP00000041024.1"/>
    </source>
</evidence>